<evidence type="ECO:0000256" key="1">
    <source>
        <dbReference type="SAM" id="MobiDB-lite"/>
    </source>
</evidence>
<accession>A0A6G1ED05</accession>
<dbReference type="EMBL" id="SPHZ02000003">
    <property type="protein sequence ID" value="KAF0922619.1"/>
    <property type="molecule type" value="Genomic_DNA"/>
</dbReference>
<organism evidence="2 3">
    <name type="scientific">Oryza meyeriana var. granulata</name>
    <dbReference type="NCBI Taxonomy" id="110450"/>
    <lineage>
        <taxon>Eukaryota</taxon>
        <taxon>Viridiplantae</taxon>
        <taxon>Streptophyta</taxon>
        <taxon>Embryophyta</taxon>
        <taxon>Tracheophyta</taxon>
        <taxon>Spermatophyta</taxon>
        <taxon>Magnoliopsida</taxon>
        <taxon>Liliopsida</taxon>
        <taxon>Poales</taxon>
        <taxon>Poaceae</taxon>
        <taxon>BOP clade</taxon>
        <taxon>Oryzoideae</taxon>
        <taxon>Oryzeae</taxon>
        <taxon>Oryzinae</taxon>
        <taxon>Oryza</taxon>
        <taxon>Oryza meyeriana</taxon>
    </lineage>
</organism>
<protein>
    <submittedName>
        <fullName evidence="2">Uncharacterized protein</fullName>
    </submittedName>
</protein>
<keyword evidence="3" id="KW-1185">Reference proteome</keyword>
<sequence length="135" mass="14164">MELYAKRTADMMSDIATVLGASNATGSTEGVANPPNDQQEARDDEQPFADIDLFPSNTVQPAKDVAGPSKQASGGSDSDTISSNSKDTVTGSRKDTISISSKDTISTSTVTSMNKDSIYSTTFTSHCHCTSITSK</sequence>
<feature type="compositionally biased region" description="Polar residues" evidence="1">
    <location>
        <begin position="22"/>
        <end position="38"/>
    </location>
</feature>
<comment type="caution">
    <text evidence="2">The sequence shown here is derived from an EMBL/GenBank/DDBJ whole genome shotgun (WGS) entry which is preliminary data.</text>
</comment>
<evidence type="ECO:0000313" key="3">
    <source>
        <dbReference type="Proteomes" id="UP000479710"/>
    </source>
</evidence>
<gene>
    <name evidence="2" type="ORF">E2562_001028</name>
</gene>
<proteinExistence type="predicted"/>
<name>A0A6G1ED05_9ORYZ</name>
<dbReference type="AlphaFoldDB" id="A0A6G1ED05"/>
<dbReference type="Proteomes" id="UP000479710">
    <property type="component" value="Unassembled WGS sequence"/>
</dbReference>
<reference evidence="2 3" key="1">
    <citation type="submission" date="2019-11" db="EMBL/GenBank/DDBJ databases">
        <title>Whole genome sequence of Oryza granulata.</title>
        <authorList>
            <person name="Li W."/>
        </authorList>
    </citation>
    <scope>NUCLEOTIDE SEQUENCE [LARGE SCALE GENOMIC DNA]</scope>
    <source>
        <strain evidence="3">cv. Menghai</strain>
        <tissue evidence="2">Leaf</tissue>
    </source>
</reference>
<feature type="compositionally biased region" description="Polar residues" evidence="1">
    <location>
        <begin position="70"/>
        <end position="91"/>
    </location>
</feature>
<feature type="region of interest" description="Disordered" evidence="1">
    <location>
        <begin position="22"/>
        <end position="97"/>
    </location>
</feature>
<evidence type="ECO:0000313" key="2">
    <source>
        <dbReference type="EMBL" id="KAF0922619.1"/>
    </source>
</evidence>